<dbReference type="OMA" id="NMYKLKS"/>
<dbReference type="SMART" id="SM00800">
    <property type="entry name" value="uDENN"/>
    <property type="match status" value="1"/>
</dbReference>
<dbReference type="InterPro" id="IPR005112">
    <property type="entry name" value="dDENN_dom"/>
</dbReference>
<dbReference type="Proteomes" id="UP000014760">
    <property type="component" value="Unassembled WGS sequence"/>
</dbReference>
<dbReference type="SMART" id="SM00801">
    <property type="entry name" value="dDENN"/>
    <property type="match status" value="1"/>
</dbReference>
<dbReference type="FunFam" id="3.40.50.11500:FF:000004">
    <property type="entry name" value="DENN domain-containing protein 2C isoform X1"/>
    <property type="match status" value="1"/>
</dbReference>
<name>R7TEN0_CAPTE</name>
<evidence type="ECO:0000259" key="1">
    <source>
        <dbReference type="PROSITE" id="PS50211"/>
    </source>
</evidence>
<reference evidence="3" key="3">
    <citation type="submission" date="2015-06" db="UniProtKB">
        <authorList>
            <consortium name="EnsemblMetazoa"/>
        </authorList>
    </citation>
    <scope>IDENTIFICATION</scope>
</reference>
<accession>R7TEN0</accession>
<dbReference type="EMBL" id="KB310317">
    <property type="protein sequence ID" value="ELT91942.1"/>
    <property type="molecule type" value="Genomic_DNA"/>
</dbReference>
<dbReference type="PANTHER" id="PTHR15288:SF0">
    <property type="entry name" value="UDENN DOMAIN-CONTAINING PROTEIN"/>
    <property type="match status" value="1"/>
</dbReference>
<evidence type="ECO:0000313" key="4">
    <source>
        <dbReference type="Proteomes" id="UP000014760"/>
    </source>
</evidence>
<dbReference type="InterPro" id="IPR037516">
    <property type="entry name" value="Tripartite_DENN"/>
</dbReference>
<reference evidence="4" key="1">
    <citation type="submission" date="2012-12" db="EMBL/GenBank/DDBJ databases">
        <authorList>
            <person name="Hellsten U."/>
            <person name="Grimwood J."/>
            <person name="Chapman J.A."/>
            <person name="Shapiro H."/>
            <person name="Aerts A."/>
            <person name="Otillar R.P."/>
            <person name="Terry A.Y."/>
            <person name="Boore J.L."/>
            <person name="Simakov O."/>
            <person name="Marletaz F."/>
            <person name="Cho S.-J."/>
            <person name="Edsinger-Gonzales E."/>
            <person name="Havlak P."/>
            <person name="Kuo D.-H."/>
            <person name="Larsson T."/>
            <person name="Lv J."/>
            <person name="Arendt D."/>
            <person name="Savage R."/>
            <person name="Osoegawa K."/>
            <person name="de Jong P."/>
            <person name="Lindberg D.R."/>
            <person name="Seaver E.C."/>
            <person name="Weisblat D.A."/>
            <person name="Putnam N.H."/>
            <person name="Grigoriev I.V."/>
            <person name="Rokhsar D.S."/>
        </authorList>
    </citation>
    <scope>NUCLEOTIDE SEQUENCE</scope>
    <source>
        <strain evidence="4">I ESC-2004</strain>
    </source>
</reference>
<organism evidence="2">
    <name type="scientific">Capitella teleta</name>
    <name type="common">Polychaete worm</name>
    <dbReference type="NCBI Taxonomy" id="283909"/>
    <lineage>
        <taxon>Eukaryota</taxon>
        <taxon>Metazoa</taxon>
        <taxon>Spiralia</taxon>
        <taxon>Lophotrochozoa</taxon>
        <taxon>Annelida</taxon>
        <taxon>Polychaeta</taxon>
        <taxon>Sedentaria</taxon>
        <taxon>Scolecida</taxon>
        <taxon>Capitellidae</taxon>
        <taxon>Capitella</taxon>
    </lineage>
</organism>
<dbReference type="STRING" id="283909.R7TEN0"/>
<dbReference type="SMART" id="SM00799">
    <property type="entry name" value="DENN"/>
    <property type="match status" value="1"/>
</dbReference>
<dbReference type="EMBL" id="AMQN01000361">
    <property type="status" value="NOT_ANNOTATED_CDS"/>
    <property type="molecule type" value="Genomic_DNA"/>
</dbReference>
<evidence type="ECO:0000313" key="3">
    <source>
        <dbReference type="EnsemblMetazoa" id="CapteP183656"/>
    </source>
</evidence>
<dbReference type="Pfam" id="PF02141">
    <property type="entry name" value="DENN"/>
    <property type="match status" value="1"/>
</dbReference>
<dbReference type="Gene3D" id="3.40.50.11500">
    <property type="match status" value="1"/>
</dbReference>
<proteinExistence type="predicted"/>
<dbReference type="InterPro" id="IPR051942">
    <property type="entry name" value="DENN_domain_containing_2"/>
</dbReference>
<feature type="domain" description="UDENN" evidence="1">
    <location>
        <begin position="1"/>
        <end position="393"/>
    </location>
</feature>
<dbReference type="EnsemblMetazoa" id="CapteT183656">
    <property type="protein sequence ID" value="CapteP183656"/>
    <property type="gene ID" value="CapteG183656"/>
</dbReference>
<dbReference type="Pfam" id="PF03455">
    <property type="entry name" value="dDENN"/>
    <property type="match status" value="1"/>
</dbReference>
<evidence type="ECO:0000313" key="2">
    <source>
        <dbReference type="EMBL" id="ELT91942.1"/>
    </source>
</evidence>
<dbReference type="PANTHER" id="PTHR15288">
    <property type="entry name" value="DENN DOMAIN-CONTAINING PROTEIN 2"/>
    <property type="match status" value="1"/>
</dbReference>
<reference evidence="2 4" key="2">
    <citation type="journal article" date="2013" name="Nature">
        <title>Insights into bilaterian evolution from three spiralian genomes.</title>
        <authorList>
            <person name="Simakov O."/>
            <person name="Marletaz F."/>
            <person name="Cho S.J."/>
            <person name="Edsinger-Gonzales E."/>
            <person name="Havlak P."/>
            <person name="Hellsten U."/>
            <person name="Kuo D.H."/>
            <person name="Larsson T."/>
            <person name="Lv J."/>
            <person name="Arendt D."/>
            <person name="Savage R."/>
            <person name="Osoegawa K."/>
            <person name="de Jong P."/>
            <person name="Grimwood J."/>
            <person name="Chapman J.A."/>
            <person name="Shapiro H."/>
            <person name="Aerts A."/>
            <person name="Otillar R.P."/>
            <person name="Terry A.Y."/>
            <person name="Boore J.L."/>
            <person name="Grigoriev I.V."/>
            <person name="Lindberg D.R."/>
            <person name="Seaver E.C."/>
            <person name="Weisblat D.A."/>
            <person name="Putnam N.H."/>
            <person name="Rokhsar D.S."/>
        </authorList>
    </citation>
    <scope>NUCLEOTIDE SEQUENCE</scope>
    <source>
        <strain evidence="2 4">I ESC-2004</strain>
    </source>
</reference>
<dbReference type="OrthoDB" id="10266080at2759"/>
<protein>
    <recommendedName>
        <fullName evidence="1">UDENN domain-containing protein</fullName>
    </recommendedName>
</protein>
<dbReference type="InterPro" id="IPR005113">
    <property type="entry name" value="uDENN_dom"/>
</dbReference>
<dbReference type="Pfam" id="PF03456">
    <property type="entry name" value="uDENN"/>
    <property type="match status" value="1"/>
</dbReference>
<dbReference type="InterPro" id="IPR001194">
    <property type="entry name" value="cDENN_dom"/>
</dbReference>
<dbReference type="HOGENOM" id="CLU_008196_5_0_1"/>
<dbReference type="PROSITE" id="PS50211">
    <property type="entry name" value="DENN"/>
    <property type="match status" value="1"/>
</dbReference>
<dbReference type="InterPro" id="IPR043153">
    <property type="entry name" value="DENN_C"/>
</dbReference>
<gene>
    <name evidence="2" type="ORF">CAPTEDRAFT_183656</name>
</gene>
<sequence length="434" mass="49398">MIVGLEKMENLNIYKPKVLFRFPDEETEAMSHLGEFCFPDASVWRPVSMYDSESFSFVLTKEDGSRQYGYCRRMLPPGQGNRLPEVLCIVSMHEAIAFYDQLLIALERKRYGSIELSQHLLQAAFAKPLPMPGKEIMVRSMGKADKMDTLVMQRPKDACRNDICFGSLLSHLPVDILLQVFASILLERRLLFIAQHLSTLTTCIHGLHALLYPFEWQHTFVPMLPASMVDVVCAPTPYILGVLTSLQPQLQQFPLEEVLIIDLDNRSLLKQMGDESGIIPKKLQKALMAAIKEDAGNSAIIIHKFSASDTVGARDIMISEAFLRMFVETIGHYTEFLVTQQDGILNFQKEAFVKAVSSTSILMFLEWFTETQMFEVFITDKVEGRCSNTEWFEQSVEEYREEMAGLESSLAQHMKQMGQKMINFFKGQGTLIRS</sequence>
<dbReference type="AlphaFoldDB" id="R7TEN0"/>
<dbReference type="Gene3D" id="3.30.450.200">
    <property type="match status" value="1"/>
</dbReference>
<keyword evidence="4" id="KW-1185">Reference proteome</keyword>